<accession>A0ABP0VW97</accession>
<feature type="domain" description="CAAX prenyl protease 2/Lysostaphin resistance protein A-like" evidence="12">
    <location>
        <begin position="176"/>
        <end position="282"/>
    </location>
</feature>
<dbReference type="PANTHER" id="PTHR13046">
    <property type="entry name" value="PROTEASE U48 CAAX PRENYL PROTEASE RCE1"/>
    <property type="match status" value="1"/>
</dbReference>
<dbReference type="Proteomes" id="UP001497444">
    <property type="component" value="Chromosome 11"/>
</dbReference>
<dbReference type="Pfam" id="PF02517">
    <property type="entry name" value="Rce1-like"/>
    <property type="match status" value="1"/>
</dbReference>
<name>A0ABP0VW97_9BRYO</name>
<reference evidence="13" key="1">
    <citation type="submission" date="2024-02" db="EMBL/GenBank/DDBJ databases">
        <authorList>
            <consortium name="ELIXIR-Norway"/>
            <consortium name="Elixir Norway"/>
        </authorList>
    </citation>
    <scope>NUCLEOTIDE SEQUENCE</scope>
</reference>
<keyword evidence="3" id="KW-0645">Protease</keyword>
<evidence type="ECO:0000256" key="1">
    <source>
        <dbReference type="ARBA" id="ARBA00004477"/>
    </source>
</evidence>
<dbReference type="InterPro" id="IPR003675">
    <property type="entry name" value="Rce1/LyrA-like_dom"/>
</dbReference>
<gene>
    <name evidence="13" type="ORF">CSSPJE1EN1_LOCUS4252</name>
</gene>
<evidence type="ECO:0000256" key="10">
    <source>
        <dbReference type="ARBA" id="ARBA00049729"/>
    </source>
</evidence>
<evidence type="ECO:0000256" key="5">
    <source>
        <dbReference type="ARBA" id="ARBA00022801"/>
    </source>
</evidence>
<evidence type="ECO:0000259" key="12">
    <source>
        <dbReference type="Pfam" id="PF02517"/>
    </source>
</evidence>
<evidence type="ECO:0000256" key="9">
    <source>
        <dbReference type="ARBA" id="ARBA00047280"/>
    </source>
</evidence>
<feature type="transmembrane region" description="Helical" evidence="11">
    <location>
        <begin position="32"/>
        <end position="52"/>
    </location>
</feature>
<evidence type="ECO:0000256" key="6">
    <source>
        <dbReference type="ARBA" id="ARBA00022824"/>
    </source>
</evidence>
<keyword evidence="4 11" id="KW-0812">Transmembrane</keyword>
<feature type="transmembrane region" description="Helical" evidence="11">
    <location>
        <begin position="191"/>
        <end position="219"/>
    </location>
</feature>
<organism evidence="13 14">
    <name type="scientific">Sphagnum jensenii</name>
    <dbReference type="NCBI Taxonomy" id="128206"/>
    <lineage>
        <taxon>Eukaryota</taxon>
        <taxon>Viridiplantae</taxon>
        <taxon>Streptophyta</taxon>
        <taxon>Embryophyta</taxon>
        <taxon>Bryophyta</taxon>
        <taxon>Sphagnophytina</taxon>
        <taxon>Sphagnopsida</taxon>
        <taxon>Sphagnales</taxon>
        <taxon>Sphagnaceae</taxon>
        <taxon>Sphagnum</taxon>
    </lineage>
</organism>
<evidence type="ECO:0000256" key="2">
    <source>
        <dbReference type="ARBA" id="ARBA00006897"/>
    </source>
</evidence>
<evidence type="ECO:0000256" key="7">
    <source>
        <dbReference type="ARBA" id="ARBA00022989"/>
    </source>
</evidence>
<feature type="transmembrane region" description="Helical" evidence="11">
    <location>
        <begin position="73"/>
        <end position="93"/>
    </location>
</feature>
<evidence type="ECO:0000313" key="13">
    <source>
        <dbReference type="EMBL" id="CAK9258774.1"/>
    </source>
</evidence>
<feature type="transmembrane region" description="Helical" evidence="11">
    <location>
        <begin position="295"/>
        <end position="315"/>
    </location>
</feature>
<evidence type="ECO:0000256" key="4">
    <source>
        <dbReference type="ARBA" id="ARBA00022692"/>
    </source>
</evidence>
<evidence type="ECO:0000256" key="8">
    <source>
        <dbReference type="ARBA" id="ARBA00023136"/>
    </source>
</evidence>
<feature type="transmembrane region" description="Helical" evidence="11">
    <location>
        <begin position="239"/>
        <end position="263"/>
    </location>
</feature>
<dbReference type="EMBL" id="OZ020106">
    <property type="protein sequence ID" value="CAK9258774.1"/>
    <property type="molecule type" value="Genomic_DNA"/>
</dbReference>
<protein>
    <recommendedName>
        <fullName evidence="10">intramembrane prenyl-peptidase Rce1</fullName>
        <ecNumber evidence="10">3.4.26.1</ecNumber>
    </recommendedName>
</protein>
<keyword evidence="14" id="KW-1185">Reference proteome</keyword>
<evidence type="ECO:0000256" key="3">
    <source>
        <dbReference type="ARBA" id="ARBA00022670"/>
    </source>
</evidence>
<feature type="transmembrane region" description="Helical" evidence="11">
    <location>
        <begin position="123"/>
        <end position="139"/>
    </location>
</feature>
<comment type="subcellular location">
    <subcellularLocation>
        <location evidence="1">Endoplasmic reticulum membrane</location>
        <topology evidence="1">Multi-pass membrane protein</topology>
    </subcellularLocation>
</comment>
<keyword evidence="7 11" id="KW-1133">Transmembrane helix</keyword>
<dbReference type="PANTHER" id="PTHR13046:SF0">
    <property type="entry name" value="CAAX PRENYL PROTEASE 2"/>
    <property type="match status" value="1"/>
</dbReference>
<proteinExistence type="inferred from homology"/>
<feature type="transmembrane region" description="Helical" evidence="11">
    <location>
        <begin position="269"/>
        <end position="288"/>
    </location>
</feature>
<comment type="catalytic activity">
    <reaction evidence="9">
        <text>Hydrolyzes the peptide bond -P2-(S-farnesyl or geranylgeranyl)C-P1'-P2'-P3'-COOH where P1' and P2' are amino acids with aliphatic sidechains and P3' is any C-terminal residue.</text>
        <dbReference type="EC" id="3.4.26.1"/>
    </reaction>
</comment>
<dbReference type="EC" id="3.4.26.1" evidence="10"/>
<comment type="similarity">
    <text evidence="2">Belongs to the peptidase U48 family.</text>
</comment>
<dbReference type="InterPro" id="IPR039731">
    <property type="entry name" value="Rce1"/>
</dbReference>
<keyword evidence="8 11" id="KW-0472">Membrane</keyword>
<keyword evidence="5" id="KW-0378">Hydrolase</keyword>
<sequence>MLDRFLMALTAASTVGDDGGGGGGGGGGNRQGLVAIAGCAAMAVLYVGSLYVPSVVLRLPPPRSINAHYLRRFLWSIVASALAAVACLSLLPVKGHQSLNLNYLLSVFGLCTNHLWQATIYPLLLTALLYLGPLVMAAFDCFTQCAQPYSEAEASGWSVNSLANLVENINTLVSNILAWRNYVVAPLTEEWVFRACMAPVLLCGGFNPLSVVFLCPLFFSLAHIHRYWELVHQEKHDKLTAAVIVGIQLCYTTVFGWYATFLFLRTGHLVAPLVAHVFCNVMGLPALGQAFTAPYVVPLSFIAGLGGFVFLLGPASSPTLYMANSSSAACSCWLGYCKWN</sequence>
<keyword evidence="6" id="KW-0256">Endoplasmic reticulum</keyword>
<evidence type="ECO:0000313" key="14">
    <source>
        <dbReference type="Proteomes" id="UP001497444"/>
    </source>
</evidence>
<evidence type="ECO:0000256" key="11">
    <source>
        <dbReference type="SAM" id="Phobius"/>
    </source>
</evidence>